<comment type="subunit">
    <text evidence="2 8">Monomer.</text>
</comment>
<dbReference type="PANTHER" id="PTHR13035">
    <property type="entry name" value="PROTEIN N-TERMINAL GLUTAMINE AMIDOHYDROLASE"/>
    <property type="match status" value="1"/>
</dbReference>
<dbReference type="GO" id="GO:0005829">
    <property type="term" value="C:cytosol"/>
    <property type="evidence" value="ECO:0007669"/>
    <property type="project" value="TreeGrafter"/>
</dbReference>
<feature type="domain" description="Protein N-terminal glutamine amidohydrolase alpha beta roll" evidence="9">
    <location>
        <begin position="13"/>
        <end position="197"/>
    </location>
</feature>
<evidence type="ECO:0000256" key="5">
    <source>
        <dbReference type="ARBA" id="ARBA00022801"/>
    </source>
</evidence>
<protein>
    <recommendedName>
        <fullName evidence="4 8">Protein N-terminal glutamine amidohydrolase</fullName>
        <ecNumber evidence="3 8">3.5.1.122</ecNumber>
    </recommendedName>
    <alternativeName>
        <fullName evidence="6 8">Protein NH2-terminal glutamine deamidase</fullName>
    </alternativeName>
</protein>
<keyword evidence="11" id="KW-1185">Reference proteome</keyword>
<evidence type="ECO:0000256" key="1">
    <source>
        <dbReference type="ARBA" id="ARBA00008985"/>
    </source>
</evidence>
<evidence type="ECO:0000256" key="2">
    <source>
        <dbReference type="ARBA" id="ARBA00011245"/>
    </source>
</evidence>
<evidence type="ECO:0000259" key="9">
    <source>
        <dbReference type="Pfam" id="PF09764"/>
    </source>
</evidence>
<dbReference type="EMBL" id="WTPW01000049">
    <property type="protein sequence ID" value="KAF0554664.1"/>
    <property type="molecule type" value="Genomic_DNA"/>
</dbReference>
<dbReference type="GO" id="GO:0005634">
    <property type="term" value="C:nucleus"/>
    <property type="evidence" value="ECO:0007669"/>
    <property type="project" value="TreeGrafter"/>
</dbReference>
<evidence type="ECO:0000313" key="10">
    <source>
        <dbReference type="EMBL" id="KAF0554664.1"/>
    </source>
</evidence>
<sequence>MPPQISDKSSLIYTAFYCEENVYHLCKTISEILDKNNKNYEVYACFISNKTRSVPIKRQTAAKSPDGFVIWDYHVILLLKENDETLNKKRSWIYDHDTTLSFPCDFETYARESLPLVDLPEYHRKYRIVSSEIFLRVFASDRSHMTSNNGATISPPNYPPIFTAETKMNLPSFISMTENLDSAEFGKVLNEKEFFKFCDFTH</sequence>
<dbReference type="EC" id="3.5.1.122" evidence="3 8"/>
<dbReference type="OrthoDB" id="191192at2759"/>
<evidence type="ECO:0000313" key="11">
    <source>
        <dbReference type="Proteomes" id="UP000439903"/>
    </source>
</evidence>
<organism evidence="10 11">
    <name type="scientific">Gigaspora margarita</name>
    <dbReference type="NCBI Taxonomy" id="4874"/>
    <lineage>
        <taxon>Eukaryota</taxon>
        <taxon>Fungi</taxon>
        <taxon>Fungi incertae sedis</taxon>
        <taxon>Mucoromycota</taxon>
        <taxon>Glomeromycotina</taxon>
        <taxon>Glomeromycetes</taxon>
        <taxon>Diversisporales</taxon>
        <taxon>Gigasporaceae</taxon>
        <taxon>Gigaspora</taxon>
    </lineage>
</organism>
<dbReference type="Proteomes" id="UP000439903">
    <property type="component" value="Unassembled WGS sequence"/>
</dbReference>
<proteinExistence type="inferred from homology"/>
<evidence type="ECO:0000256" key="4">
    <source>
        <dbReference type="ARBA" id="ARBA00021247"/>
    </source>
</evidence>
<reference evidence="10 11" key="1">
    <citation type="journal article" date="2019" name="Environ. Microbiol.">
        <title>At the nexus of three kingdoms: the genome of the mycorrhizal fungus Gigaspora margarita provides insights into plant, endobacterial and fungal interactions.</title>
        <authorList>
            <person name="Venice F."/>
            <person name="Ghignone S."/>
            <person name="Salvioli di Fossalunga A."/>
            <person name="Amselem J."/>
            <person name="Novero M."/>
            <person name="Xianan X."/>
            <person name="Sedzielewska Toro K."/>
            <person name="Morin E."/>
            <person name="Lipzen A."/>
            <person name="Grigoriev I.V."/>
            <person name="Henrissat B."/>
            <person name="Martin F.M."/>
            <person name="Bonfante P."/>
        </authorList>
    </citation>
    <scope>NUCLEOTIDE SEQUENCE [LARGE SCALE GENOMIC DNA]</scope>
    <source>
        <strain evidence="10 11">BEG34</strain>
    </source>
</reference>
<comment type="similarity">
    <text evidence="1 8">Belongs to the NTAQ1 family.</text>
</comment>
<dbReference type="InterPro" id="IPR023128">
    <property type="entry name" value="Prot_N_Gln_amidohydro_ab_roll"/>
</dbReference>
<accession>A0A8H4EUE8</accession>
<dbReference type="GO" id="GO:0008418">
    <property type="term" value="F:protein-N-terminal asparagine amidohydrolase activity"/>
    <property type="evidence" value="ECO:0007669"/>
    <property type="project" value="UniProtKB-UniRule"/>
</dbReference>
<dbReference type="Gene3D" id="3.10.620.10">
    <property type="entry name" value="Protein N-terminal glutamine amidohydrolase, alpha beta roll"/>
    <property type="match status" value="1"/>
</dbReference>
<comment type="function">
    <text evidence="8">Mediates the side-chain deamidation of N-terminal glutamine residues to glutamate, an important step in N-end rule pathway of protein degradation. Conversion of the resulting N-terminal glutamine to glutamate renders the protein susceptible to arginylation, polyubiquitination and degradation as specified by the N-end rule. Does not act on substrates with internal or C-terminal glutamine and does not act on non-glutamine residues in any position.</text>
</comment>
<evidence type="ECO:0000256" key="7">
    <source>
        <dbReference type="ARBA" id="ARBA00048768"/>
    </source>
</evidence>
<keyword evidence="5 8" id="KW-0378">Hydrolase</keyword>
<comment type="caution">
    <text evidence="10">The sequence shown here is derived from an EMBL/GenBank/DDBJ whole genome shotgun (WGS) entry which is preliminary data.</text>
</comment>
<evidence type="ECO:0000256" key="8">
    <source>
        <dbReference type="RuleBase" id="RU367082"/>
    </source>
</evidence>
<dbReference type="InterPro" id="IPR039733">
    <property type="entry name" value="NTAQ1"/>
</dbReference>
<dbReference type="GO" id="GO:0070773">
    <property type="term" value="F:protein-N-terminal glutamine amidohydrolase activity"/>
    <property type="evidence" value="ECO:0007669"/>
    <property type="project" value="UniProtKB-UniRule"/>
</dbReference>
<dbReference type="Pfam" id="PF09764">
    <property type="entry name" value="Nt_Gln_amidase"/>
    <property type="match status" value="1"/>
</dbReference>
<comment type="catalytic activity">
    <reaction evidence="7 8">
        <text>N-terminal L-glutaminyl-[protein] + H2O = N-terminal L-glutamyl-[protein] + NH4(+)</text>
        <dbReference type="Rhea" id="RHEA:50680"/>
        <dbReference type="Rhea" id="RHEA-COMP:12668"/>
        <dbReference type="Rhea" id="RHEA-COMP:12777"/>
        <dbReference type="ChEBI" id="CHEBI:15377"/>
        <dbReference type="ChEBI" id="CHEBI:28938"/>
        <dbReference type="ChEBI" id="CHEBI:64721"/>
        <dbReference type="ChEBI" id="CHEBI:64722"/>
        <dbReference type="EC" id="3.5.1.122"/>
    </reaction>
</comment>
<dbReference type="AlphaFoldDB" id="A0A8H4EUE8"/>
<name>A0A8H4EUE8_GIGMA</name>
<dbReference type="InterPro" id="IPR037132">
    <property type="entry name" value="N_Gln_amidohydro_ab_roll_sf"/>
</dbReference>
<gene>
    <name evidence="10" type="ORF">F8M41_019007</name>
</gene>
<dbReference type="PANTHER" id="PTHR13035:SF0">
    <property type="entry name" value="PROTEIN N-TERMINAL GLUTAMINE AMIDOHYDROLASE"/>
    <property type="match status" value="1"/>
</dbReference>
<evidence type="ECO:0000256" key="6">
    <source>
        <dbReference type="ARBA" id="ARBA00029677"/>
    </source>
</evidence>
<evidence type="ECO:0000256" key="3">
    <source>
        <dbReference type="ARBA" id="ARBA00012718"/>
    </source>
</evidence>